<name>A0A8S1M849_PARPR</name>
<feature type="compositionally biased region" description="Basic residues" evidence="1">
    <location>
        <begin position="22"/>
        <end position="31"/>
    </location>
</feature>
<proteinExistence type="predicted"/>
<dbReference type="EMBL" id="CAJJDM010000053">
    <property type="protein sequence ID" value="CAD8074982.1"/>
    <property type="molecule type" value="Genomic_DNA"/>
</dbReference>
<sequence length="102" mass="11674">MGKAIQKSGLKDPNSVKELKNQKYRSAKSKNKKDINMTYTNKYIKDHSKYEISLTKDSESSSACISLIKTEYLLVGNQISGSNQCLQKKRIIHFSLRGKIFR</sequence>
<feature type="region of interest" description="Disordered" evidence="1">
    <location>
        <begin position="1"/>
        <end position="32"/>
    </location>
</feature>
<evidence type="ECO:0000256" key="1">
    <source>
        <dbReference type="SAM" id="MobiDB-lite"/>
    </source>
</evidence>
<organism evidence="2 3">
    <name type="scientific">Paramecium primaurelia</name>
    <dbReference type="NCBI Taxonomy" id="5886"/>
    <lineage>
        <taxon>Eukaryota</taxon>
        <taxon>Sar</taxon>
        <taxon>Alveolata</taxon>
        <taxon>Ciliophora</taxon>
        <taxon>Intramacronucleata</taxon>
        <taxon>Oligohymenophorea</taxon>
        <taxon>Peniculida</taxon>
        <taxon>Parameciidae</taxon>
        <taxon>Paramecium</taxon>
    </lineage>
</organism>
<dbReference type="AlphaFoldDB" id="A0A8S1M849"/>
<dbReference type="Proteomes" id="UP000688137">
    <property type="component" value="Unassembled WGS sequence"/>
</dbReference>
<evidence type="ECO:0000313" key="2">
    <source>
        <dbReference type="EMBL" id="CAD8074982.1"/>
    </source>
</evidence>
<protein>
    <submittedName>
        <fullName evidence="2">Uncharacterized protein</fullName>
    </submittedName>
</protein>
<evidence type="ECO:0000313" key="3">
    <source>
        <dbReference type="Proteomes" id="UP000688137"/>
    </source>
</evidence>
<gene>
    <name evidence="2" type="ORF">PPRIM_AZ9-3.1.T0530252</name>
</gene>
<accession>A0A8S1M849</accession>
<comment type="caution">
    <text evidence="2">The sequence shown here is derived from an EMBL/GenBank/DDBJ whole genome shotgun (WGS) entry which is preliminary data.</text>
</comment>
<reference evidence="2" key="1">
    <citation type="submission" date="2021-01" db="EMBL/GenBank/DDBJ databases">
        <authorList>
            <consortium name="Genoscope - CEA"/>
            <person name="William W."/>
        </authorList>
    </citation>
    <scope>NUCLEOTIDE SEQUENCE</scope>
</reference>
<keyword evidence="3" id="KW-1185">Reference proteome</keyword>